<keyword evidence="2" id="KW-1185">Reference proteome</keyword>
<accession>A0AAJ0CAK0</accession>
<gene>
    <name evidence="1" type="ORF">QQS21_012767</name>
</gene>
<reference evidence="1" key="1">
    <citation type="submission" date="2023-06" db="EMBL/GenBank/DDBJ databases">
        <title>Conoideocrella luteorostrata (Hypocreales: Clavicipitaceae), a potential biocontrol fungus for elongate hemlock scale in United States Christmas tree production areas.</title>
        <authorList>
            <person name="Barrett H."/>
            <person name="Lovett B."/>
            <person name="Macias A.M."/>
            <person name="Stajich J.E."/>
            <person name="Kasson M.T."/>
        </authorList>
    </citation>
    <scope>NUCLEOTIDE SEQUENCE</scope>
    <source>
        <strain evidence="1">ARSEF 14590</strain>
    </source>
</reference>
<organism evidence="1 2">
    <name type="scientific">Conoideocrella luteorostrata</name>
    <dbReference type="NCBI Taxonomy" id="1105319"/>
    <lineage>
        <taxon>Eukaryota</taxon>
        <taxon>Fungi</taxon>
        <taxon>Dikarya</taxon>
        <taxon>Ascomycota</taxon>
        <taxon>Pezizomycotina</taxon>
        <taxon>Sordariomycetes</taxon>
        <taxon>Hypocreomycetidae</taxon>
        <taxon>Hypocreales</taxon>
        <taxon>Clavicipitaceae</taxon>
        <taxon>Conoideocrella</taxon>
    </lineage>
</organism>
<evidence type="ECO:0000313" key="2">
    <source>
        <dbReference type="Proteomes" id="UP001251528"/>
    </source>
</evidence>
<evidence type="ECO:0000313" key="1">
    <source>
        <dbReference type="EMBL" id="KAK2589554.1"/>
    </source>
</evidence>
<sequence length="91" mass="10621">MWIVTKKAQWSSSGGDVSTMMHEDDNGVVVFMCGIYVTKRMWSDSLRTQSRREKQQLLRAREQEEPFTIRTTDPDGSEVELEVDTKHWTLL</sequence>
<dbReference type="Proteomes" id="UP001251528">
    <property type="component" value="Unassembled WGS sequence"/>
</dbReference>
<dbReference type="EMBL" id="JASWJB010000624">
    <property type="protein sequence ID" value="KAK2589554.1"/>
    <property type="molecule type" value="Genomic_DNA"/>
</dbReference>
<dbReference type="AlphaFoldDB" id="A0AAJ0CAK0"/>
<proteinExistence type="predicted"/>
<comment type="caution">
    <text evidence="1">The sequence shown here is derived from an EMBL/GenBank/DDBJ whole genome shotgun (WGS) entry which is preliminary data.</text>
</comment>
<name>A0AAJ0CAK0_9HYPO</name>
<protein>
    <submittedName>
        <fullName evidence="1">Uncharacterized protein</fullName>
    </submittedName>
</protein>